<organism evidence="2">
    <name type="scientific">Ditylum brightwellii</name>
    <dbReference type="NCBI Taxonomy" id="49249"/>
    <lineage>
        <taxon>Eukaryota</taxon>
        <taxon>Sar</taxon>
        <taxon>Stramenopiles</taxon>
        <taxon>Ochrophyta</taxon>
        <taxon>Bacillariophyta</taxon>
        <taxon>Mediophyceae</taxon>
        <taxon>Lithodesmiophycidae</taxon>
        <taxon>Lithodesmiales</taxon>
        <taxon>Lithodesmiaceae</taxon>
        <taxon>Ditylum</taxon>
    </lineage>
</organism>
<keyword evidence="1" id="KW-0472">Membrane</keyword>
<dbReference type="EMBL" id="HBNS01008503">
    <property type="protein sequence ID" value="CAE4591865.1"/>
    <property type="molecule type" value="Transcribed_RNA"/>
</dbReference>
<accession>A0A7S4QRQ3</accession>
<protein>
    <submittedName>
        <fullName evidence="2">Uncharacterized protein</fullName>
    </submittedName>
</protein>
<gene>
    <name evidence="2" type="ORF">DBRI00130_LOCUS6900</name>
</gene>
<feature type="transmembrane region" description="Helical" evidence="1">
    <location>
        <begin position="178"/>
        <end position="196"/>
    </location>
</feature>
<feature type="transmembrane region" description="Helical" evidence="1">
    <location>
        <begin position="21"/>
        <end position="40"/>
    </location>
</feature>
<keyword evidence="1" id="KW-1133">Transmembrane helix</keyword>
<evidence type="ECO:0000256" key="1">
    <source>
        <dbReference type="SAM" id="Phobius"/>
    </source>
</evidence>
<reference evidence="2" key="1">
    <citation type="submission" date="2021-01" db="EMBL/GenBank/DDBJ databases">
        <authorList>
            <person name="Corre E."/>
            <person name="Pelletier E."/>
            <person name="Niang G."/>
            <person name="Scheremetjew M."/>
            <person name="Finn R."/>
            <person name="Kale V."/>
            <person name="Holt S."/>
            <person name="Cochrane G."/>
            <person name="Meng A."/>
            <person name="Brown T."/>
            <person name="Cohen L."/>
        </authorList>
    </citation>
    <scope>NUCLEOTIDE SEQUENCE</scope>
    <source>
        <strain evidence="2">GSO104</strain>
    </source>
</reference>
<sequence>MIHSNATLMSMFQWRAQTTREWTFLCVYEAFVVIVILYGSSTLKAQATLKNGGAANSNFWIPDLSFSYSPEALYTLMRDEYGPEGRQLYLCIELWDIFAYGHGYALMLSSLLQWAGTGTSNNNPDDVPSRHLSMLPWIVWGLDQMENSAHLFCLLNFDEHGPDVMWSSVASVGSIANVSKWLLFGVSILSFIVLAARRKPKTD</sequence>
<keyword evidence="1" id="KW-0812">Transmembrane</keyword>
<name>A0A7S4QRQ3_9STRA</name>
<proteinExistence type="predicted"/>
<evidence type="ECO:0000313" key="2">
    <source>
        <dbReference type="EMBL" id="CAE4591865.1"/>
    </source>
</evidence>
<dbReference type="AlphaFoldDB" id="A0A7S4QRQ3"/>